<protein>
    <recommendedName>
        <fullName evidence="1">DUF6774 domain-containing protein</fullName>
    </recommendedName>
</protein>
<dbReference type="Proteomes" id="UP000273083">
    <property type="component" value="Unassembled WGS sequence"/>
</dbReference>
<dbReference type="Pfam" id="PF20564">
    <property type="entry name" value="DUF6774"/>
    <property type="match status" value="1"/>
</dbReference>
<dbReference type="OrthoDB" id="1734535at2"/>
<sequence length="70" mass="7705">MNDCELISYITAIACTIIKCIPDDDDIALMAAGFTQLGDTLATYLTQKSIKDNKKTLNSDNNNIFDKDTV</sequence>
<dbReference type="InterPro" id="IPR046665">
    <property type="entry name" value="DUF6774"/>
</dbReference>
<evidence type="ECO:0000313" key="2">
    <source>
        <dbReference type="EMBL" id="ROR30589.1"/>
    </source>
</evidence>
<evidence type="ECO:0000259" key="1">
    <source>
        <dbReference type="Pfam" id="PF20564"/>
    </source>
</evidence>
<proteinExistence type="predicted"/>
<dbReference type="AlphaFoldDB" id="A0A3N1XVF2"/>
<name>A0A3N1XVF2_9FIRM</name>
<feature type="domain" description="DUF6774" evidence="1">
    <location>
        <begin position="24"/>
        <end position="50"/>
    </location>
</feature>
<evidence type="ECO:0000313" key="3">
    <source>
        <dbReference type="Proteomes" id="UP000273083"/>
    </source>
</evidence>
<gene>
    <name evidence="2" type="ORF">EDD66_102242</name>
</gene>
<dbReference type="EMBL" id="RJVG01000002">
    <property type="protein sequence ID" value="ROR30589.1"/>
    <property type="molecule type" value="Genomic_DNA"/>
</dbReference>
<organism evidence="2 3">
    <name type="scientific">Mobilisporobacter senegalensis</name>
    <dbReference type="NCBI Taxonomy" id="1329262"/>
    <lineage>
        <taxon>Bacteria</taxon>
        <taxon>Bacillati</taxon>
        <taxon>Bacillota</taxon>
        <taxon>Clostridia</taxon>
        <taxon>Lachnospirales</taxon>
        <taxon>Lachnospiraceae</taxon>
        <taxon>Mobilisporobacter</taxon>
    </lineage>
</organism>
<accession>A0A3N1XVF2</accession>
<reference evidence="2 3" key="1">
    <citation type="submission" date="2018-11" db="EMBL/GenBank/DDBJ databases">
        <title>Genomic Encyclopedia of Type Strains, Phase IV (KMG-IV): sequencing the most valuable type-strain genomes for metagenomic binning, comparative biology and taxonomic classification.</title>
        <authorList>
            <person name="Goeker M."/>
        </authorList>
    </citation>
    <scope>NUCLEOTIDE SEQUENCE [LARGE SCALE GENOMIC DNA]</scope>
    <source>
        <strain evidence="2 3">DSM 26537</strain>
    </source>
</reference>
<comment type="caution">
    <text evidence="2">The sequence shown here is derived from an EMBL/GenBank/DDBJ whole genome shotgun (WGS) entry which is preliminary data.</text>
</comment>
<dbReference type="RefSeq" id="WP_123608286.1">
    <property type="nucleotide sequence ID" value="NZ_RJVG01000002.1"/>
</dbReference>
<keyword evidence="3" id="KW-1185">Reference proteome</keyword>